<evidence type="ECO:0000313" key="2">
    <source>
        <dbReference type="EMBL" id="PWZ39858.1"/>
    </source>
</evidence>
<protein>
    <submittedName>
        <fullName evidence="2">Uncharacterized protein</fullName>
    </submittedName>
</protein>
<sequence>MGSVGSLPVTRRAGRWVRETRRLMVSSTTSLAPREADGGARSSHAGVNRSTATLTVRLRRPLGLGKWRLRFITRRGRQCEAWFGWRRAKGAQPWSLARAVHGECAATRVEESVRASRGEQGECGRGRRRECARRNRAGAAEGASTRGGQGAARAELGCHTSRRLPLGRFNLLRFKRKNTRKTGAHGNGHCSKFPP</sequence>
<feature type="region of interest" description="Disordered" evidence="1">
    <location>
        <begin position="116"/>
        <end position="156"/>
    </location>
</feature>
<organism evidence="2">
    <name type="scientific">Zea mays</name>
    <name type="common">Maize</name>
    <dbReference type="NCBI Taxonomy" id="4577"/>
    <lineage>
        <taxon>Eukaryota</taxon>
        <taxon>Viridiplantae</taxon>
        <taxon>Streptophyta</taxon>
        <taxon>Embryophyta</taxon>
        <taxon>Tracheophyta</taxon>
        <taxon>Spermatophyta</taxon>
        <taxon>Magnoliopsida</taxon>
        <taxon>Liliopsida</taxon>
        <taxon>Poales</taxon>
        <taxon>Poaceae</taxon>
        <taxon>PACMAD clade</taxon>
        <taxon>Panicoideae</taxon>
        <taxon>Andropogonodae</taxon>
        <taxon>Andropogoneae</taxon>
        <taxon>Tripsacinae</taxon>
        <taxon>Zea</taxon>
    </lineage>
</organism>
<gene>
    <name evidence="2" type="ORF">Zm00014a_018720</name>
</gene>
<dbReference type="EMBL" id="NCVQ01000003">
    <property type="protein sequence ID" value="PWZ39858.1"/>
    <property type="molecule type" value="Genomic_DNA"/>
</dbReference>
<feature type="compositionally biased region" description="Basic residues" evidence="1">
    <location>
        <begin position="126"/>
        <end position="136"/>
    </location>
</feature>
<evidence type="ECO:0000256" key="1">
    <source>
        <dbReference type="SAM" id="MobiDB-lite"/>
    </source>
</evidence>
<reference evidence="2" key="1">
    <citation type="journal article" date="2018" name="Nat. Genet.">
        <title>Extensive intraspecific gene order and gene structural variations between Mo17 and other maize genomes.</title>
        <authorList>
            <person name="Sun S."/>
            <person name="Zhou Y."/>
            <person name="Chen J."/>
            <person name="Shi J."/>
            <person name="Zhao H."/>
            <person name="Zhao H."/>
            <person name="Song W."/>
            <person name="Zhang M."/>
            <person name="Cui Y."/>
            <person name="Dong X."/>
            <person name="Liu H."/>
            <person name="Ma X."/>
            <person name="Jiao Y."/>
            <person name="Wang B."/>
            <person name="Wei X."/>
            <person name="Stein J.C."/>
            <person name="Glaubitz J.C."/>
            <person name="Lu F."/>
            <person name="Yu G."/>
            <person name="Liang C."/>
            <person name="Fengler K."/>
            <person name="Li B."/>
            <person name="Rafalski A."/>
            <person name="Schnable P.S."/>
            <person name="Ware D.H."/>
            <person name="Buckler E.S."/>
            <person name="Lai J."/>
        </authorList>
    </citation>
    <scope>NUCLEOTIDE SEQUENCE [LARGE SCALE GENOMIC DNA]</scope>
    <source>
        <tissue evidence="2">Seedling</tissue>
    </source>
</reference>
<comment type="caution">
    <text evidence="2">The sequence shown here is derived from an EMBL/GenBank/DDBJ whole genome shotgun (WGS) entry which is preliminary data.</text>
</comment>
<feature type="region of interest" description="Disordered" evidence="1">
    <location>
        <begin position="27"/>
        <end position="48"/>
    </location>
</feature>
<feature type="compositionally biased region" description="Basic and acidic residues" evidence="1">
    <location>
        <begin position="116"/>
        <end position="125"/>
    </location>
</feature>
<accession>A0A3L6FY85</accession>
<proteinExistence type="predicted"/>
<name>A0A3L6FY85_MAIZE</name>
<dbReference type="AlphaFoldDB" id="A0A3L6FY85"/>
<dbReference type="Proteomes" id="UP000251960">
    <property type="component" value="Chromosome 2"/>
</dbReference>